<keyword evidence="4" id="KW-0677">Repeat</keyword>
<dbReference type="AlphaFoldDB" id="A0AAN8JTQ1"/>
<dbReference type="PANTHER" id="PTHR23055">
    <property type="entry name" value="CALCIUM BINDING PROTEINS"/>
    <property type="match status" value="1"/>
</dbReference>
<dbReference type="Proteomes" id="UP001347796">
    <property type="component" value="Unassembled WGS sequence"/>
</dbReference>
<keyword evidence="2" id="KW-0519">Myristate</keyword>
<dbReference type="Pfam" id="PF13499">
    <property type="entry name" value="EF-hand_7"/>
    <property type="match status" value="1"/>
</dbReference>
<comment type="caution">
    <text evidence="8">The sequence shown here is derived from an EMBL/GenBank/DDBJ whole genome shotgun (WGS) entry which is preliminary data.</text>
</comment>
<dbReference type="SMART" id="SM00054">
    <property type="entry name" value="EFh"/>
    <property type="match status" value="2"/>
</dbReference>
<dbReference type="PROSITE" id="PS50222">
    <property type="entry name" value="EF_HAND_2"/>
    <property type="match status" value="2"/>
</dbReference>
<keyword evidence="6" id="KW-0449">Lipoprotein</keyword>
<dbReference type="Pfam" id="PF13202">
    <property type="entry name" value="EF-hand_5"/>
    <property type="match status" value="1"/>
</dbReference>
<dbReference type="InterPro" id="IPR011992">
    <property type="entry name" value="EF-hand-dom_pair"/>
</dbReference>
<evidence type="ECO:0000256" key="2">
    <source>
        <dbReference type="ARBA" id="ARBA00022707"/>
    </source>
</evidence>
<evidence type="ECO:0000259" key="7">
    <source>
        <dbReference type="PROSITE" id="PS50222"/>
    </source>
</evidence>
<proteinExistence type="inferred from homology"/>
<dbReference type="CDD" id="cd00051">
    <property type="entry name" value="EFh"/>
    <property type="match status" value="1"/>
</dbReference>
<comment type="similarity">
    <text evidence="1">Belongs to the recoverin family.</text>
</comment>
<evidence type="ECO:0000313" key="9">
    <source>
        <dbReference type="Proteomes" id="UP001347796"/>
    </source>
</evidence>
<gene>
    <name evidence="8" type="ORF">SNE40_012108</name>
</gene>
<reference evidence="8 9" key="1">
    <citation type="submission" date="2024-01" db="EMBL/GenBank/DDBJ databases">
        <title>The genome of the rayed Mediterranean limpet Patella caerulea (Linnaeus, 1758).</title>
        <authorList>
            <person name="Anh-Thu Weber A."/>
            <person name="Halstead-Nussloch G."/>
        </authorList>
    </citation>
    <scope>NUCLEOTIDE SEQUENCE [LARGE SCALE GENOMIC DNA]</scope>
    <source>
        <strain evidence="8">AATW-2023a</strain>
        <tissue evidence="8">Whole specimen</tissue>
    </source>
</reference>
<evidence type="ECO:0000256" key="6">
    <source>
        <dbReference type="ARBA" id="ARBA00023288"/>
    </source>
</evidence>
<organism evidence="8 9">
    <name type="scientific">Patella caerulea</name>
    <name type="common">Rayed Mediterranean limpet</name>
    <dbReference type="NCBI Taxonomy" id="87958"/>
    <lineage>
        <taxon>Eukaryota</taxon>
        <taxon>Metazoa</taxon>
        <taxon>Spiralia</taxon>
        <taxon>Lophotrochozoa</taxon>
        <taxon>Mollusca</taxon>
        <taxon>Gastropoda</taxon>
        <taxon>Patellogastropoda</taxon>
        <taxon>Patelloidea</taxon>
        <taxon>Patellidae</taxon>
        <taxon>Patella</taxon>
    </lineage>
</organism>
<dbReference type="GO" id="GO:0005509">
    <property type="term" value="F:calcium ion binding"/>
    <property type="evidence" value="ECO:0007669"/>
    <property type="project" value="InterPro"/>
</dbReference>
<evidence type="ECO:0000256" key="4">
    <source>
        <dbReference type="ARBA" id="ARBA00022737"/>
    </source>
</evidence>
<accession>A0AAN8JTQ1</accession>
<protein>
    <recommendedName>
        <fullName evidence="7">EF-hand domain-containing protein</fullName>
    </recommendedName>
</protein>
<sequence>MGNKLGAQGRDGPENLEDLCKKYHFDKKEIKEWIAIFSKHCGDKKFLTQQEFCEVYNMTFCGDPGPFTKHVFRTFDLNKNGLVDVKEFLTGIGCSTSEDINTKLEWAFAVYDINGDGFITKAEIVDITYAMQKMINRESTLQEARIFTNSLFHEIGIDDRHLITKEEFCSRTKNYKKLLDVLDCEAL</sequence>
<feature type="domain" description="EF-hand" evidence="7">
    <location>
        <begin position="99"/>
        <end position="134"/>
    </location>
</feature>
<keyword evidence="3" id="KW-0479">Metal-binding</keyword>
<dbReference type="SUPFAM" id="SSF47473">
    <property type="entry name" value="EF-hand"/>
    <property type="match status" value="1"/>
</dbReference>
<dbReference type="PRINTS" id="PR00450">
    <property type="entry name" value="RECOVERIN"/>
</dbReference>
<dbReference type="InterPro" id="IPR002048">
    <property type="entry name" value="EF_hand_dom"/>
</dbReference>
<evidence type="ECO:0000313" key="8">
    <source>
        <dbReference type="EMBL" id="KAK6179843.1"/>
    </source>
</evidence>
<dbReference type="PANTHER" id="PTHR23055:SF178">
    <property type="entry name" value="NEUROCALCIN HOMOLOG"/>
    <property type="match status" value="1"/>
</dbReference>
<evidence type="ECO:0000256" key="1">
    <source>
        <dbReference type="ARBA" id="ARBA00006049"/>
    </source>
</evidence>
<keyword evidence="9" id="KW-1185">Reference proteome</keyword>
<feature type="domain" description="EF-hand" evidence="7">
    <location>
        <begin position="63"/>
        <end position="98"/>
    </location>
</feature>
<evidence type="ECO:0000256" key="5">
    <source>
        <dbReference type="ARBA" id="ARBA00022837"/>
    </source>
</evidence>
<dbReference type="Gene3D" id="1.10.238.10">
    <property type="entry name" value="EF-hand"/>
    <property type="match status" value="1"/>
</dbReference>
<name>A0AAN8JTQ1_PATCE</name>
<dbReference type="InterPro" id="IPR018247">
    <property type="entry name" value="EF_Hand_1_Ca_BS"/>
</dbReference>
<evidence type="ECO:0000256" key="3">
    <source>
        <dbReference type="ARBA" id="ARBA00022723"/>
    </source>
</evidence>
<dbReference type="EMBL" id="JAZGQO010000008">
    <property type="protein sequence ID" value="KAK6179843.1"/>
    <property type="molecule type" value="Genomic_DNA"/>
</dbReference>
<keyword evidence="5" id="KW-0106">Calcium</keyword>
<dbReference type="InterPro" id="IPR028846">
    <property type="entry name" value="Recoverin"/>
</dbReference>
<dbReference type="PROSITE" id="PS00018">
    <property type="entry name" value="EF_HAND_1"/>
    <property type="match status" value="2"/>
</dbReference>